<accession>E2BHK6</accession>
<evidence type="ECO:0000313" key="2">
    <source>
        <dbReference type="EMBL" id="EFN84859.1"/>
    </source>
</evidence>
<keyword evidence="3" id="KW-1185">Reference proteome</keyword>
<organism evidence="3">
    <name type="scientific">Harpegnathos saltator</name>
    <name type="common">Jerdon's jumping ant</name>
    <dbReference type="NCBI Taxonomy" id="610380"/>
    <lineage>
        <taxon>Eukaryota</taxon>
        <taxon>Metazoa</taxon>
        <taxon>Ecdysozoa</taxon>
        <taxon>Arthropoda</taxon>
        <taxon>Hexapoda</taxon>
        <taxon>Insecta</taxon>
        <taxon>Pterygota</taxon>
        <taxon>Neoptera</taxon>
        <taxon>Endopterygota</taxon>
        <taxon>Hymenoptera</taxon>
        <taxon>Apocrita</taxon>
        <taxon>Aculeata</taxon>
        <taxon>Formicoidea</taxon>
        <taxon>Formicidae</taxon>
        <taxon>Ponerinae</taxon>
        <taxon>Ponerini</taxon>
        <taxon>Harpegnathos</taxon>
    </lineage>
</organism>
<dbReference type="OrthoDB" id="7616628at2759"/>
<gene>
    <name evidence="2" type="ORF">EAI_10317</name>
</gene>
<dbReference type="InParanoid" id="E2BHK6"/>
<evidence type="ECO:0000256" key="1">
    <source>
        <dbReference type="SAM" id="Phobius"/>
    </source>
</evidence>
<proteinExistence type="predicted"/>
<keyword evidence="1" id="KW-1133">Transmembrane helix</keyword>
<evidence type="ECO:0000313" key="3">
    <source>
        <dbReference type="Proteomes" id="UP000008237"/>
    </source>
</evidence>
<dbReference type="Proteomes" id="UP000008237">
    <property type="component" value="Unassembled WGS sequence"/>
</dbReference>
<dbReference type="OMA" id="HANYLEL"/>
<reference evidence="2 3" key="1">
    <citation type="journal article" date="2010" name="Science">
        <title>Genomic comparison of the ants Camponotus floridanus and Harpegnathos saltator.</title>
        <authorList>
            <person name="Bonasio R."/>
            <person name="Zhang G."/>
            <person name="Ye C."/>
            <person name="Mutti N.S."/>
            <person name="Fang X."/>
            <person name="Qin N."/>
            <person name="Donahue G."/>
            <person name="Yang P."/>
            <person name="Li Q."/>
            <person name="Li C."/>
            <person name="Zhang P."/>
            <person name="Huang Z."/>
            <person name="Berger S.L."/>
            <person name="Reinberg D."/>
            <person name="Wang J."/>
            <person name="Liebig J."/>
        </authorList>
    </citation>
    <scope>NUCLEOTIDE SEQUENCE [LARGE SCALE GENOMIC DNA]</scope>
    <source>
        <strain evidence="2 3">R22 G/1</strain>
    </source>
</reference>
<sequence length="91" mass="10655">MKRKDIGHASKRFVNFKAIALLVIMVYVAIVFLPIMYDYLILDEEHDDYEDVSYIALTIEYIASSFEEAFDEVVNVLNTIFPRLVSFNREL</sequence>
<protein>
    <submittedName>
        <fullName evidence="2">Uncharacterized protein</fullName>
    </submittedName>
</protein>
<dbReference type="AlphaFoldDB" id="E2BHK6"/>
<feature type="transmembrane region" description="Helical" evidence="1">
    <location>
        <begin position="12"/>
        <end position="37"/>
    </location>
</feature>
<keyword evidence="1" id="KW-0472">Membrane</keyword>
<dbReference type="EMBL" id="GL448301">
    <property type="protein sequence ID" value="EFN84859.1"/>
    <property type="molecule type" value="Genomic_DNA"/>
</dbReference>
<keyword evidence="1" id="KW-0812">Transmembrane</keyword>
<name>E2BHK6_HARSA</name>